<dbReference type="InParanoid" id="E9G0G4"/>
<reference evidence="2 3" key="1">
    <citation type="journal article" date="2011" name="Science">
        <title>The ecoresponsive genome of Daphnia pulex.</title>
        <authorList>
            <person name="Colbourne J.K."/>
            <person name="Pfrender M.E."/>
            <person name="Gilbert D."/>
            <person name="Thomas W.K."/>
            <person name="Tucker A."/>
            <person name="Oakley T.H."/>
            <person name="Tokishita S."/>
            <person name="Aerts A."/>
            <person name="Arnold G.J."/>
            <person name="Basu M.K."/>
            <person name="Bauer D.J."/>
            <person name="Caceres C.E."/>
            <person name="Carmel L."/>
            <person name="Casola C."/>
            <person name="Choi J.H."/>
            <person name="Detter J.C."/>
            <person name="Dong Q."/>
            <person name="Dusheyko S."/>
            <person name="Eads B.D."/>
            <person name="Frohlich T."/>
            <person name="Geiler-Samerotte K.A."/>
            <person name="Gerlach D."/>
            <person name="Hatcher P."/>
            <person name="Jogdeo S."/>
            <person name="Krijgsveld J."/>
            <person name="Kriventseva E.V."/>
            <person name="Kultz D."/>
            <person name="Laforsch C."/>
            <person name="Lindquist E."/>
            <person name="Lopez J."/>
            <person name="Manak J.R."/>
            <person name="Muller J."/>
            <person name="Pangilinan J."/>
            <person name="Patwardhan R.P."/>
            <person name="Pitluck S."/>
            <person name="Pritham E.J."/>
            <person name="Rechtsteiner A."/>
            <person name="Rho M."/>
            <person name="Rogozin I.B."/>
            <person name="Sakarya O."/>
            <person name="Salamov A."/>
            <person name="Schaack S."/>
            <person name="Shapiro H."/>
            <person name="Shiga Y."/>
            <person name="Skalitzky C."/>
            <person name="Smith Z."/>
            <person name="Souvorov A."/>
            <person name="Sung W."/>
            <person name="Tang Z."/>
            <person name="Tsuchiya D."/>
            <person name="Tu H."/>
            <person name="Vos H."/>
            <person name="Wang M."/>
            <person name="Wolf Y.I."/>
            <person name="Yamagata H."/>
            <person name="Yamada T."/>
            <person name="Ye Y."/>
            <person name="Shaw J.R."/>
            <person name="Andrews J."/>
            <person name="Crease T.J."/>
            <person name="Tang H."/>
            <person name="Lucas S.M."/>
            <person name="Robertson H.M."/>
            <person name="Bork P."/>
            <person name="Koonin E.V."/>
            <person name="Zdobnov E.M."/>
            <person name="Grigoriev I.V."/>
            <person name="Lynch M."/>
            <person name="Boore J.L."/>
        </authorList>
    </citation>
    <scope>NUCLEOTIDE SEQUENCE [LARGE SCALE GENOMIC DNA]</scope>
</reference>
<evidence type="ECO:0000256" key="1">
    <source>
        <dbReference type="SAM" id="MobiDB-lite"/>
    </source>
</evidence>
<proteinExistence type="predicted"/>
<accession>E9G0G4</accession>
<organism evidence="2 3">
    <name type="scientific">Daphnia pulex</name>
    <name type="common">Water flea</name>
    <dbReference type="NCBI Taxonomy" id="6669"/>
    <lineage>
        <taxon>Eukaryota</taxon>
        <taxon>Metazoa</taxon>
        <taxon>Ecdysozoa</taxon>
        <taxon>Arthropoda</taxon>
        <taxon>Crustacea</taxon>
        <taxon>Branchiopoda</taxon>
        <taxon>Diplostraca</taxon>
        <taxon>Cladocera</taxon>
        <taxon>Anomopoda</taxon>
        <taxon>Daphniidae</taxon>
        <taxon>Daphnia</taxon>
    </lineage>
</organism>
<name>E9G0G4_DAPPU</name>
<dbReference type="EMBL" id="GL732528">
    <property type="protein sequence ID" value="EFX87409.1"/>
    <property type="molecule type" value="Genomic_DNA"/>
</dbReference>
<keyword evidence="3" id="KW-1185">Reference proteome</keyword>
<dbReference type="AlphaFoldDB" id="E9G0G4"/>
<evidence type="ECO:0000313" key="2">
    <source>
        <dbReference type="EMBL" id="EFX87409.1"/>
    </source>
</evidence>
<gene>
    <name evidence="2" type="ORF">DAPPUDRAFT_235658</name>
</gene>
<evidence type="ECO:0000313" key="3">
    <source>
        <dbReference type="Proteomes" id="UP000000305"/>
    </source>
</evidence>
<dbReference type="Proteomes" id="UP000000305">
    <property type="component" value="Unassembled WGS sequence"/>
</dbReference>
<sequence length="53" mass="5649">MQIATSGDITLIQFPTNTVNYTVNTCDGPKADESDATTTHPNKLSGYTDATEV</sequence>
<protein>
    <submittedName>
        <fullName evidence="2">Uncharacterized protein</fullName>
    </submittedName>
</protein>
<feature type="region of interest" description="Disordered" evidence="1">
    <location>
        <begin position="30"/>
        <end position="53"/>
    </location>
</feature>
<dbReference type="HOGENOM" id="CLU_3070816_0_0_1"/>
<dbReference type="KEGG" id="dpx:DAPPUDRAFT_235658"/>